<dbReference type="EMBL" id="MK806444">
    <property type="protein sequence ID" value="QGA72595.1"/>
    <property type="molecule type" value="Genomic_DNA"/>
</dbReference>
<dbReference type="InterPro" id="IPR031037">
    <property type="entry name" value="Preny_LynF_TruF"/>
</dbReference>
<sequence length="300" mass="34726">MVTYKPIQVDSEPYLEYIGKHKRAFDIYEDLYPVKLFEDFVQVEGRQGGMFRCGCNVTKDELSPARFALFFPTQDDLQLLHNPQQQLEAAFDFFRKVEGRAEVKVNYHLIEKFFGKNPDFRGIYFIAVGVDAQTEISESRLKLFIHLHDAPDKIESAIALCGDSPTLRAFLINNDLLVGFDFYLDGRSEIEVYPTIYQEELQRADIQSRILPLLPPRALPLLKQCEVLQIGFSPANKSNILYFDFVRDSNTFIDNLGNEMAKKVHAYYRHQPVKHVLVGVSEKDLYASSIEKVKLYYFKK</sequence>
<dbReference type="AlphaFoldDB" id="A0A5Q0TWZ6"/>
<evidence type="ECO:0000313" key="1">
    <source>
        <dbReference type="EMBL" id="QGA72595.1"/>
    </source>
</evidence>
<dbReference type="NCBIfam" id="TIGR04445">
    <property type="entry name" value="preny_LynF_TruF"/>
    <property type="match status" value="1"/>
</dbReference>
<proteinExistence type="predicted"/>
<gene>
    <name evidence="1" type="primary">musF1</name>
</gene>
<name>A0A5Q0TWZ6_9NOSO</name>
<dbReference type="Pfam" id="PF19156">
    <property type="entry name" value="DUF5838"/>
    <property type="match status" value="1"/>
</dbReference>
<reference evidence="1" key="1">
    <citation type="journal article" date="2019" name="ACS Chem. Biol.">
        <title>Biosynthesis of the bis-prenylated alkaloids muscoride A and B.</title>
        <authorList>
            <person name="Mattila A."/>
            <person name="Andsten R.M."/>
            <person name="Jumppanen M."/>
            <person name="Assante M."/>
            <person name="Jokela J."/>
            <person name="Wahlsten M."/>
            <person name="Mikula K.M."/>
            <person name="Sigindere C."/>
            <person name="Kwak D.H."/>
            <person name="Gugger M."/>
            <person name="Koskela H."/>
            <person name="Sivonen K."/>
            <person name="Liu X."/>
            <person name="Yli-Kauhaluoma J."/>
            <person name="Iwai H."/>
            <person name="Fewer D.P."/>
        </authorList>
    </citation>
    <scope>NUCLEOTIDE SEQUENCE</scope>
    <source>
        <strain evidence="1">UHCC-0398</strain>
    </source>
</reference>
<accession>A0A5Q0TWZ6</accession>
<protein>
    <submittedName>
        <fullName evidence="1">MusF1</fullName>
    </submittedName>
</protein>
<organism evidence="1">
    <name type="scientific">Nostoc sp. UHCC-0398</name>
    <dbReference type="NCBI Taxonomy" id="2665154"/>
    <lineage>
        <taxon>Bacteria</taxon>
        <taxon>Bacillati</taxon>
        <taxon>Cyanobacteriota</taxon>
        <taxon>Cyanophyceae</taxon>
        <taxon>Nostocales</taxon>
        <taxon>Nostocaceae</taxon>
        <taxon>Nostoc</taxon>
    </lineage>
</organism>